<accession>A0AAV3RLD8</accession>
<organism evidence="1 2">
    <name type="scientific">Lithospermum erythrorhizon</name>
    <name type="common">Purple gromwell</name>
    <name type="synonym">Lithospermum officinale var. erythrorhizon</name>
    <dbReference type="NCBI Taxonomy" id="34254"/>
    <lineage>
        <taxon>Eukaryota</taxon>
        <taxon>Viridiplantae</taxon>
        <taxon>Streptophyta</taxon>
        <taxon>Embryophyta</taxon>
        <taxon>Tracheophyta</taxon>
        <taxon>Spermatophyta</taxon>
        <taxon>Magnoliopsida</taxon>
        <taxon>eudicotyledons</taxon>
        <taxon>Gunneridae</taxon>
        <taxon>Pentapetalae</taxon>
        <taxon>asterids</taxon>
        <taxon>lamiids</taxon>
        <taxon>Boraginales</taxon>
        <taxon>Boraginaceae</taxon>
        <taxon>Boraginoideae</taxon>
        <taxon>Lithospermeae</taxon>
        <taxon>Lithospermum</taxon>
    </lineage>
</organism>
<name>A0AAV3RLD8_LITER</name>
<evidence type="ECO:0000313" key="2">
    <source>
        <dbReference type="Proteomes" id="UP001454036"/>
    </source>
</evidence>
<protein>
    <submittedName>
        <fullName evidence="1">Uncharacterized protein</fullName>
    </submittedName>
</protein>
<dbReference type="PANTHER" id="PTHR33116:SF78">
    <property type="entry name" value="OS12G0587133 PROTEIN"/>
    <property type="match status" value="1"/>
</dbReference>
<keyword evidence="2" id="KW-1185">Reference proteome</keyword>
<dbReference type="Proteomes" id="UP001454036">
    <property type="component" value="Unassembled WGS sequence"/>
</dbReference>
<gene>
    <name evidence="1" type="ORF">LIER_29650</name>
</gene>
<dbReference type="EMBL" id="BAABME010010277">
    <property type="protein sequence ID" value="GAA0177062.1"/>
    <property type="molecule type" value="Genomic_DNA"/>
</dbReference>
<reference evidence="1 2" key="1">
    <citation type="submission" date="2024-01" db="EMBL/GenBank/DDBJ databases">
        <title>The complete chloroplast genome sequence of Lithospermum erythrorhizon: insights into the phylogenetic relationship among Boraginaceae species and the maternal lineages of purple gromwells.</title>
        <authorList>
            <person name="Okada T."/>
            <person name="Watanabe K."/>
        </authorList>
    </citation>
    <scope>NUCLEOTIDE SEQUENCE [LARGE SCALE GENOMIC DNA]</scope>
</reference>
<sequence>MLVLFGDLTGLKLNCSKSSIFFRSTPCDVRSALCDYMEISEGVLPVKYLGMRSSNSLTRDDYNGLVDRICGKVEKRLRCFLWSGKDEGPYIAKVDWSTACLPLAEGGFRFQKDGYVEPSQCPFGLITGALWGLFGLFLMSRRDLASTS</sequence>
<dbReference type="PANTHER" id="PTHR33116">
    <property type="entry name" value="REVERSE TRANSCRIPTASE ZINC-BINDING DOMAIN-CONTAINING PROTEIN-RELATED-RELATED"/>
    <property type="match status" value="1"/>
</dbReference>
<proteinExistence type="predicted"/>
<comment type="caution">
    <text evidence="1">The sequence shown here is derived from an EMBL/GenBank/DDBJ whole genome shotgun (WGS) entry which is preliminary data.</text>
</comment>
<dbReference type="AlphaFoldDB" id="A0AAV3RLD8"/>
<evidence type="ECO:0000313" key="1">
    <source>
        <dbReference type="EMBL" id="GAA0177062.1"/>
    </source>
</evidence>